<dbReference type="GO" id="GO:1990114">
    <property type="term" value="P:RNA polymerase II core complex assembly"/>
    <property type="evidence" value="ECO:0007669"/>
    <property type="project" value="TreeGrafter"/>
</dbReference>
<dbReference type="KEGG" id="bmic:BMR1_03g00080"/>
<dbReference type="GO" id="GO:0051082">
    <property type="term" value="F:unfolded protein binding"/>
    <property type="evidence" value="ECO:0007669"/>
    <property type="project" value="InterPro"/>
</dbReference>
<evidence type="ECO:0000313" key="2">
    <source>
        <dbReference type="EMBL" id="CTQ40616.1"/>
    </source>
</evidence>
<dbReference type="GO" id="GO:0005737">
    <property type="term" value="C:cytoplasm"/>
    <property type="evidence" value="ECO:0007669"/>
    <property type="project" value="TreeGrafter"/>
</dbReference>
<protein>
    <submittedName>
        <fullName evidence="2">Prefoldin alpha subunit</fullName>
    </submittedName>
</protein>
<dbReference type="GO" id="GO:0006457">
    <property type="term" value="P:protein folding"/>
    <property type="evidence" value="ECO:0007669"/>
    <property type="project" value="InterPro"/>
</dbReference>
<accession>A0A0K3ASU0</accession>
<dbReference type="PANTHER" id="PTHR12674">
    <property type="entry name" value="PREFOLDIN SUBUNIT 5"/>
    <property type="match status" value="1"/>
</dbReference>
<dbReference type="RefSeq" id="XP_012648627.1">
    <property type="nucleotide sequence ID" value="XM_012793173.1"/>
</dbReference>
<dbReference type="Gene3D" id="1.10.287.370">
    <property type="match status" value="1"/>
</dbReference>
<name>A0A0K3ASU0_BABMR</name>
<dbReference type="CDD" id="cd23157">
    <property type="entry name" value="Prefoldin_5"/>
    <property type="match status" value="1"/>
</dbReference>
<dbReference type="AlphaFoldDB" id="A0A0K3ASU0"/>
<dbReference type="InterPro" id="IPR004127">
    <property type="entry name" value="Prefoldin_subunit_alpha"/>
</dbReference>
<gene>
    <name evidence="2" type="ORF">BMR1_03g00080</name>
</gene>
<dbReference type="GO" id="GO:1990115">
    <property type="term" value="P:RNA polymerase III assembly"/>
    <property type="evidence" value="ECO:0007669"/>
    <property type="project" value="TreeGrafter"/>
</dbReference>
<evidence type="ECO:0000256" key="1">
    <source>
        <dbReference type="ARBA" id="ARBA00010048"/>
    </source>
</evidence>
<dbReference type="OrthoDB" id="10267474at2759"/>
<reference evidence="2 3" key="1">
    <citation type="journal article" date="2012" name="Nucleic Acids Res.">
        <title>Sequencing of the smallest Apicomplexan genome from the human pathogen Babesia microti.</title>
        <authorList>
            <person name="Cornillot E."/>
            <person name="Hadj-Kaddour K."/>
            <person name="Dassouli A."/>
            <person name="Noel B."/>
            <person name="Ranwez V."/>
            <person name="Vacherie B."/>
            <person name="Augagneur Y."/>
            <person name="Bres V."/>
            <person name="Duclos A."/>
            <person name="Randazzo S."/>
            <person name="Carcy B."/>
            <person name="Debierre-Grockiego F."/>
            <person name="Delbecq S."/>
            <person name="Moubri-Menage K."/>
            <person name="Shams-Eldin H."/>
            <person name="Usmani-Brown S."/>
            <person name="Bringaud F."/>
            <person name="Wincker P."/>
            <person name="Vivares C.P."/>
            <person name="Schwarz R.T."/>
            <person name="Schetters T.P."/>
            <person name="Krause P.J."/>
            <person name="Gorenflot A."/>
            <person name="Berry V."/>
            <person name="Barbe V."/>
            <person name="Ben Mamoun C."/>
        </authorList>
    </citation>
    <scope>NUCLEOTIDE SEQUENCE [LARGE SCALE GENOMIC DNA]</scope>
    <source>
        <strain evidence="2 3">RI</strain>
    </source>
</reference>
<dbReference type="NCBIfam" id="TIGR00293">
    <property type="entry name" value="prefoldin subunit alpha"/>
    <property type="match status" value="1"/>
</dbReference>
<dbReference type="EMBL" id="LN871598">
    <property type="protein sequence ID" value="CTQ40616.1"/>
    <property type="molecule type" value="Genomic_DNA"/>
</dbReference>
<dbReference type="GO" id="GO:1990113">
    <property type="term" value="P:RNA polymerase I assembly"/>
    <property type="evidence" value="ECO:0007669"/>
    <property type="project" value="TreeGrafter"/>
</dbReference>
<keyword evidence="3" id="KW-1185">Reference proteome</keyword>
<dbReference type="VEuPathDB" id="PiroplasmaDB:BMR1_03g00080"/>
<organism evidence="2 3">
    <name type="scientific">Babesia microti (strain RI)</name>
    <dbReference type="NCBI Taxonomy" id="1133968"/>
    <lineage>
        <taxon>Eukaryota</taxon>
        <taxon>Sar</taxon>
        <taxon>Alveolata</taxon>
        <taxon>Apicomplexa</taxon>
        <taxon>Aconoidasida</taxon>
        <taxon>Piroplasmida</taxon>
        <taxon>Babesiidae</taxon>
        <taxon>Babesia</taxon>
    </lineage>
</organism>
<dbReference type="PANTHER" id="PTHR12674:SF2">
    <property type="entry name" value="PREFOLDIN SUBUNIT 5"/>
    <property type="match status" value="1"/>
</dbReference>
<proteinExistence type="inferred from homology"/>
<reference evidence="2 3" key="2">
    <citation type="journal article" date="2013" name="PLoS ONE">
        <title>Whole genome mapping and re-organization of the nuclear and mitochondrial genomes of Babesia microti isolates.</title>
        <authorList>
            <person name="Cornillot E."/>
            <person name="Dassouli A."/>
            <person name="Garg A."/>
            <person name="Pachikara N."/>
            <person name="Randazzo S."/>
            <person name="Depoix D."/>
            <person name="Carcy B."/>
            <person name="Delbecq S."/>
            <person name="Frutos R."/>
            <person name="Silva J.C."/>
            <person name="Sutton R."/>
            <person name="Krause P.J."/>
            <person name="Mamoun C.B."/>
        </authorList>
    </citation>
    <scope>NUCLEOTIDE SEQUENCE [LARGE SCALE GENOMIC DNA]</scope>
    <source>
        <strain evidence="2 3">RI</strain>
    </source>
</reference>
<sequence length="139" mass="15705">MENHTIPQLNALILSLEEELSHLEEPMSSLTIALEKILVCQKSLEDFGSDHTEIMAPLTSLVYSKGTLVNPNFVLVDIGTGYHILKTIPQASDYYSRKASFVENQISLLHSEINAKKKYLSNVYSHLDRKLNCIKTEKN</sequence>
<dbReference type="Pfam" id="PF02996">
    <property type="entry name" value="Prefoldin"/>
    <property type="match status" value="1"/>
</dbReference>
<reference evidence="2 3" key="3">
    <citation type="journal article" date="2016" name="Sci. Rep.">
        <title>Genome-wide diversity and gene expression profiling of Babesia microti isolates identify polymorphic genes that mediate host-pathogen interactions.</title>
        <authorList>
            <person name="Silva J.C."/>
            <person name="Cornillot E."/>
            <person name="McCracken C."/>
            <person name="Usmani-Brown S."/>
            <person name="Dwivedi A."/>
            <person name="Ifeonu O.O."/>
            <person name="Crabtree J."/>
            <person name="Gotia H.T."/>
            <person name="Virji A.Z."/>
            <person name="Reynes C."/>
            <person name="Colinge J."/>
            <person name="Kumar V."/>
            <person name="Lawres L."/>
            <person name="Pazzi J.E."/>
            <person name="Pablo J.V."/>
            <person name="Hung C."/>
            <person name="Brancato J."/>
            <person name="Kumari P."/>
            <person name="Orvis J."/>
            <person name="Tretina K."/>
            <person name="Chibucos M."/>
            <person name="Ott S."/>
            <person name="Sadzewicz L."/>
            <person name="Sengamalay N."/>
            <person name="Shetty A.C."/>
            <person name="Su Q."/>
            <person name="Tallon L."/>
            <person name="Fraser C.M."/>
            <person name="Frutos R."/>
            <person name="Molina D.M."/>
            <person name="Krause P.J."/>
            <person name="Ben Mamoun C."/>
        </authorList>
    </citation>
    <scope>NUCLEOTIDE SEQUENCE [LARGE SCALE GENOMIC DNA]</scope>
    <source>
        <strain evidence="2 3">RI</strain>
    </source>
</reference>
<dbReference type="InterPro" id="IPR009053">
    <property type="entry name" value="Prefoldin"/>
</dbReference>
<dbReference type="GeneID" id="24424651"/>
<dbReference type="GO" id="GO:0016272">
    <property type="term" value="C:prefoldin complex"/>
    <property type="evidence" value="ECO:0007669"/>
    <property type="project" value="InterPro"/>
</dbReference>
<comment type="similarity">
    <text evidence="1">Belongs to the prefoldin subunit alpha family.</text>
</comment>
<evidence type="ECO:0000313" key="3">
    <source>
        <dbReference type="Proteomes" id="UP000002899"/>
    </source>
</evidence>
<dbReference type="Proteomes" id="UP000002899">
    <property type="component" value="Chromosome III"/>
</dbReference>
<dbReference type="InterPro" id="IPR011599">
    <property type="entry name" value="PFD_alpha_archaea"/>
</dbReference>
<dbReference type="SUPFAM" id="SSF46579">
    <property type="entry name" value="Prefoldin"/>
    <property type="match status" value="1"/>
</dbReference>